<dbReference type="EMBL" id="RXOL01000002">
    <property type="protein sequence ID" value="RVQ67624.1"/>
    <property type="molecule type" value="Genomic_DNA"/>
</dbReference>
<dbReference type="InterPro" id="IPR050683">
    <property type="entry name" value="Bact_Polysacc_Export_ATP-bd"/>
</dbReference>
<keyword evidence="3" id="KW-1185">Reference proteome</keyword>
<dbReference type="Proteomes" id="UP000283003">
    <property type="component" value="Unassembled WGS sequence"/>
</dbReference>
<dbReference type="Pfam" id="PF00005">
    <property type="entry name" value="ABC_tran"/>
    <property type="match status" value="1"/>
</dbReference>
<dbReference type="AlphaFoldDB" id="A0A437GY59"/>
<evidence type="ECO:0000313" key="3">
    <source>
        <dbReference type="Proteomes" id="UP000283003"/>
    </source>
</evidence>
<dbReference type="InterPro" id="IPR027417">
    <property type="entry name" value="P-loop_NTPase"/>
</dbReference>
<dbReference type="InterPro" id="IPR003439">
    <property type="entry name" value="ABC_transporter-like_ATP-bd"/>
</dbReference>
<comment type="caution">
    <text evidence="2">The sequence shown here is derived from an EMBL/GenBank/DDBJ whole genome shotgun (WGS) entry which is preliminary data.</text>
</comment>
<dbReference type="Gene3D" id="3.40.50.300">
    <property type="entry name" value="P-loop containing nucleotide triphosphate hydrolases"/>
    <property type="match status" value="1"/>
</dbReference>
<dbReference type="SUPFAM" id="SSF52540">
    <property type="entry name" value="P-loop containing nucleoside triphosphate hydrolases"/>
    <property type="match status" value="1"/>
</dbReference>
<dbReference type="OrthoDB" id="9778870at2"/>
<dbReference type="GO" id="GO:0005524">
    <property type="term" value="F:ATP binding"/>
    <property type="evidence" value="ECO:0007669"/>
    <property type="project" value="UniProtKB-KW"/>
</dbReference>
<feature type="domain" description="ABC transporter" evidence="1">
    <location>
        <begin position="50"/>
        <end position="265"/>
    </location>
</feature>
<accession>A0A437GY59</accession>
<name>A0A437GY59_9SPHN</name>
<keyword evidence="2" id="KW-0067">ATP-binding</keyword>
<dbReference type="PANTHER" id="PTHR46743">
    <property type="entry name" value="TEICHOIC ACIDS EXPORT ATP-BINDING PROTEIN TAGH"/>
    <property type="match status" value="1"/>
</dbReference>
<dbReference type="PANTHER" id="PTHR46743:SF2">
    <property type="entry name" value="TEICHOIC ACIDS EXPORT ATP-BINDING PROTEIN TAGH"/>
    <property type="match status" value="1"/>
</dbReference>
<reference evidence="2 3" key="1">
    <citation type="submission" date="2018-12" db="EMBL/GenBank/DDBJ databases">
        <title>Croceicoccus ponticola sp. nov., a lipolytic bacterium isolated from seawater.</title>
        <authorList>
            <person name="Yoon J.-H."/>
        </authorList>
    </citation>
    <scope>NUCLEOTIDE SEQUENCE [LARGE SCALE GENOMIC DNA]</scope>
    <source>
        <strain evidence="2 3">GM-16</strain>
    </source>
</reference>
<dbReference type="GO" id="GO:0016887">
    <property type="term" value="F:ATP hydrolysis activity"/>
    <property type="evidence" value="ECO:0007669"/>
    <property type="project" value="InterPro"/>
</dbReference>
<organism evidence="2 3">
    <name type="scientific">Croceicoccus ponticola</name>
    <dbReference type="NCBI Taxonomy" id="2217664"/>
    <lineage>
        <taxon>Bacteria</taxon>
        <taxon>Pseudomonadati</taxon>
        <taxon>Pseudomonadota</taxon>
        <taxon>Alphaproteobacteria</taxon>
        <taxon>Sphingomonadales</taxon>
        <taxon>Erythrobacteraceae</taxon>
        <taxon>Croceicoccus</taxon>
    </lineage>
</organism>
<proteinExistence type="predicted"/>
<gene>
    <name evidence="2" type="ORF">EKN06_06675</name>
</gene>
<evidence type="ECO:0000313" key="2">
    <source>
        <dbReference type="EMBL" id="RVQ67624.1"/>
    </source>
</evidence>
<sequence>MRSRLPAPGCSITTNRGSLRPLMPSCASSACSRSGWARVRCCETDMWGLLDCTHYYYRFGQTIPILKDATLAIEEHEKVAVLAPPGHGKTTIVRLLTGMESPESGRVLRCPDAWPLGYAGGFRPEMTAENNIRSIAKMAGMNADELSAFVHDFSELGDAYYLPLLNYTNRMKARLGFGTCFGIPAKVYIADDKLTGGEPAFREKCTRELEHRLQTSGLLCLTSNPRAVQDVCDRFYVMEDGGFTACDDFEEAKEMLLYLLEEQDSLPLRSDVAAQRIDRDRDDLLFFDLA</sequence>
<dbReference type="PROSITE" id="PS50893">
    <property type="entry name" value="ABC_TRANSPORTER_2"/>
    <property type="match status" value="1"/>
</dbReference>
<evidence type="ECO:0000259" key="1">
    <source>
        <dbReference type="PROSITE" id="PS50893"/>
    </source>
</evidence>
<keyword evidence="2" id="KW-0547">Nucleotide-binding</keyword>
<dbReference type="PROSITE" id="PS51257">
    <property type="entry name" value="PROKAR_LIPOPROTEIN"/>
    <property type="match status" value="1"/>
</dbReference>
<protein>
    <submittedName>
        <fullName evidence="2">ATP-binding cassette domain-containing protein</fullName>
    </submittedName>
</protein>